<gene>
    <name evidence="2" type="ORF">H8B04_08585</name>
</gene>
<proteinExistence type="predicted"/>
<dbReference type="InterPro" id="IPR024361">
    <property type="entry name" value="BACON"/>
</dbReference>
<protein>
    <submittedName>
        <fullName evidence="2">BACON domain-containing protein</fullName>
    </submittedName>
</protein>
<sequence>MKKEGIKSYVLLLALFFGLFTSCSKDEVIGFFLDKTTSELAFPWEGGEKGFAFTTNGESWTVSAPDADWISFDVTSGTGTGKRQPVLVTVTPNKGEQRTANIQIKVGEEISEIAVAQEDGRLTLGEASLNAELFNIGETLEDVYITIPYQKGIVGDEIHFSVNVTGAGAAGIDKVENLLVKLEATAGEIRIPLNGNPTAKGDVTFTVSITETDRGLVMPAPISREVFDPNEPHPDSLPFVISGFMPDPNGADGNYEYIQFLALRDITFDNNANAYSVIICNNAGTTAAPSAGQLDRRQDYPPQGWASGTYTLNNASVARTYKINITSGSVQKGQYFYVGGTGAKINGPNSTSMDNAKWITQYDYVNNPGADGIGDKSSGLFANSGLTSGLAVFKGTAVDHETEPIDVIFIGPGTGALYGLRSYAPSTGQERGYRVTNTDHYTVTGTSDRFYRQGNNTFAVPYPTGAPVQQQFYELRGTYNVTSATWTTARSFNLISLTDNSTLNQIETNNSTKMIPAP</sequence>
<dbReference type="EMBL" id="JACOIJ010000013">
    <property type="protein sequence ID" value="MBD1429624.1"/>
    <property type="molecule type" value="Genomic_DNA"/>
</dbReference>
<dbReference type="InterPro" id="IPR013783">
    <property type="entry name" value="Ig-like_fold"/>
</dbReference>
<feature type="domain" description="BACON" evidence="1">
    <location>
        <begin position="60"/>
        <end position="118"/>
    </location>
</feature>
<evidence type="ECO:0000259" key="1">
    <source>
        <dbReference type="Pfam" id="PF13004"/>
    </source>
</evidence>
<dbReference type="PROSITE" id="PS51257">
    <property type="entry name" value="PROKAR_LIPOPROTEIN"/>
    <property type="match status" value="1"/>
</dbReference>
<name>A0ABR7YE82_9SPHI</name>
<evidence type="ECO:0000313" key="2">
    <source>
        <dbReference type="EMBL" id="MBD1429624.1"/>
    </source>
</evidence>
<reference evidence="2 3" key="1">
    <citation type="submission" date="2020-08" db="EMBL/GenBank/DDBJ databases">
        <title>Sphingobacterium sp. DN04309 isolated from aquaculture water.</title>
        <authorList>
            <person name="Zhang M."/>
        </authorList>
    </citation>
    <scope>NUCLEOTIDE SEQUENCE [LARGE SCALE GENOMIC DNA]</scope>
    <source>
        <strain evidence="2 3">DN04309</strain>
    </source>
</reference>
<keyword evidence="3" id="KW-1185">Reference proteome</keyword>
<dbReference type="CDD" id="cd14948">
    <property type="entry name" value="BACON"/>
    <property type="match status" value="1"/>
</dbReference>
<dbReference type="Proteomes" id="UP000651271">
    <property type="component" value="Unassembled WGS sequence"/>
</dbReference>
<organism evidence="2 3">
    <name type="scientific">Sphingobacterium litopenaei</name>
    <dbReference type="NCBI Taxonomy" id="2763500"/>
    <lineage>
        <taxon>Bacteria</taxon>
        <taxon>Pseudomonadati</taxon>
        <taxon>Bacteroidota</taxon>
        <taxon>Sphingobacteriia</taxon>
        <taxon>Sphingobacteriales</taxon>
        <taxon>Sphingobacteriaceae</taxon>
        <taxon>Sphingobacterium</taxon>
    </lineage>
</organism>
<evidence type="ECO:0000313" key="3">
    <source>
        <dbReference type="Proteomes" id="UP000651271"/>
    </source>
</evidence>
<accession>A0ABR7YE82</accession>
<dbReference type="Gene3D" id="2.60.40.10">
    <property type="entry name" value="Immunoglobulins"/>
    <property type="match status" value="1"/>
</dbReference>
<dbReference type="RefSeq" id="WP_190302084.1">
    <property type="nucleotide sequence ID" value="NZ_JACOIJ010000013.1"/>
</dbReference>
<dbReference type="Pfam" id="PF13004">
    <property type="entry name" value="BACON"/>
    <property type="match status" value="1"/>
</dbReference>
<comment type="caution">
    <text evidence="2">The sequence shown here is derived from an EMBL/GenBank/DDBJ whole genome shotgun (WGS) entry which is preliminary data.</text>
</comment>